<dbReference type="Pfam" id="PF21864">
    <property type="entry name" value="MORF_dom"/>
    <property type="match status" value="2"/>
</dbReference>
<dbReference type="PANTHER" id="PTHR31346">
    <property type="entry name" value="MULTIPLE ORGANELLAR RNA EDITING FACTOR 2, CHLOROPLASTIC-RELATED-RELATED"/>
    <property type="match status" value="1"/>
</dbReference>
<sequence length="295" mass="34617">RSVARFIPKNRNHRLDNMFSYYHLSERNSKWNYDQWLINLKLPDRLLKLPDGHIAKIKQIYDFYAKLLTEVIGSEEETKKRLYVMWFELPFGFGVEIDEKTLNKLKGLVDVLTVLPDYAYDLKDKDRGGMPINHMGHVFLCCYLLKSWFSELGHPNRPMVILVSTFTYKPTDSLLKKDLSSVSQLFISTSHSVSEFTPLNQKNRLNDFFSYHHLSKFNLEWNFDNWIIYVKQPDGEFIEQQKIDFCIRTLAEVVGSEEDAKKKIYVVWCKMPYGFGAEIDGEISNKLKGGIFVQD</sequence>
<name>A0A835HNV0_9MAGN</name>
<proteinExistence type="predicted"/>
<dbReference type="InterPro" id="IPR054059">
    <property type="entry name" value="MORF/ORRM1/DAG-like_MORF"/>
</dbReference>
<dbReference type="PANTHER" id="PTHR31346:SF7">
    <property type="entry name" value="MULTIPLE ORGANELLAR RNA EDITING FACTOR 2, CHLOROPLASTIC-RELATED"/>
    <property type="match status" value="1"/>
</dbReference>
<dbReference type="GO" id="GO:0005739">
    <property type="term" value="C:mitochondrion"/>
    <property type="evidence" value="ECO:0007669"/>
    <property type="project" value="TreeGrafter"/>
</dbReference>
<dbReference type="GO" id="GO:0016554">
    <property type="term" value="P:cytidine to uridine editing"/>
    <property type="evidence" value="ECO:0007669"/>
    <property type="project" value="InterPro"/>
</dbReference>
<evidence type="ECO:0000259" key="2">
    <source>
        <dbReference type="Pfam" id="PF21864"/>
    </source>
</evidence>
<feature type="domain" description="MORF/ORRM1/DAG-like MORF" evidence="2">
    <location>
        <begin position="224"/>
        <end position="289"/>
    </location>
</feature>
<evidence type="ECO:0000256" key="1">
    <source>
        <dbReference type="ARBA" id="ARBA00022946"/>
    </source>
</evidence>
<dbReference type="Proteomes" id="UP000631114">
    <property type="component" value="Unassembled WGS sequence"/>
</dbReference>
<evidence type="ECO:0000313" key="3">
    <source>
        <dbReference type="EMBL" id="KAF9604295.1"/>
    </source>
</evidence>
<accession>A0A835HNV0</accession>
<comment type="caution">
    <text evidence="3">The sequence shown here is derived from an EMBL/GenBank/DDBJ whole genome shotgun (WGS) entry which is preliminary data.</text>
</comment>
<dbReference type="InterPro" id="IPR039206">
    <property type="entry name" value="MORF/ORRM1/DAG-like"/>
</dbReference>
<dbReference type="AlphaFoldDB" id="A0A835HNV0"/>
<dbReference type="GO" id="GO:0080156">
    <property type="term" value="P:mitochondrial mRNA modification"/>
    <property type="evidence" value="ECO:0007669"/>
    <property type="project" value="TreeGrafter"/>
</dbReference>
<feature type="non-terminal residue" evidence="3">
    <location>
        <position position="295"/>
    </location>
</feature>
<protein>
    <recommendedName>
        <fullName evidence="2">MORF/ORRM1/DAG-like MORF domain-containing protein</fullName>
    </recommendedName>
</protein>
<keyword evidence="1" id="KW-0809">Transit peptide</keyword>
<feature type="domain" description="MORF/ORRM1/DAG-like MORF" evidence="2">
    <location>
        <begin position="35"/>
        <end position="130"/>
    </location>
</feature>
<organism evidence="3 4">
    <name type="scientific">Coptis chinensis</name>
    <dbReference type="NCBI Taxonomy" id="261450"/>
    <lineage>
        <taxon>Eukaryota</taxon>
        <taxon>Viridiplantae</taxon>
        <taxon>Streptophyta</taxon>
        <taxon>Embryophyta</taxon>
        <taxon>Tracheophyta</taxon>
        <taxon>Spermatophyta</taxon>
        <taxon>Magnoliopsida</taxon>
        <taxon>Ranunculales</taxon>
        <taxon>Ranunculaceae</taxon>
        <taxon>Coptidoideae</taxon>
        <taxon>Coptis</taxon>
    </lineage>
</organism>
<dbReference type="EMBL" id="JADFTS010000005">
    <property type="protein sequence ID" value="KAF9604295.1"/>
    <property type="molecule type" value="Genomic_DNA"/>
</dbReference>
<reference evidence="3 4" key="1">
    <citation type="submission" date="2020-10" db="EMBL/GenBank/DDBJ databases">
        <title>The Coptis chinensis genome and diversification of protoberbering-type alkaloids.</title>
        <authorList>
            <person name="Wang B."/>
            <person name="Shu S."/>
            <person name="Song C."/>
            <person name="Liu Y."/>
        </authorList>
    </citation>
    <scope>NUCLEOTIDE SEQUENCE [LARGE SCALE GENOMIC DNA]</scope>
    <source>
        <strain evidence="3">HL-2020</strain>
        <tissue evidence="3">Leaf</tissue>
    </source>
</reference>
<gene>
    <name evidence="3" type="ORF">IFM89_005621</name>
</gene>
<evidence type="ECO:0000313" key="4">
    <source>
        <dbReference type="Proteomes" id="UP000631114"/>
    </source>
</evidence>
<keyword evidence="4" id="KW-1185">Reference proteome</keyword>